<evidence type="ECO:0000313" key="3">
    <source>
        <dbReference type="Proteomes" id="UP000033969"/>
    </source>
</evidence>
<feature type="transmembrane region" description="Helical" evidence="1">
    <location>
        <begin position="12"/>
        <end position="31"/>
    </location>
</feature>
<gene>
    <name evidence="2" type="ORF">UU74_C0041G0008</name>
</gene>
<protein>
    <submittedName>
        <fullName evidence="2">Uncharacterized protein</fullName>
    </submittedName>
</protein>
<name>A0A0G0WUN3_9BACT</name>
<organism evidence="2 3">
    <name type="scientific">Candidatus Woesebacteria bacterium GW2011_GWA1_41_7</name>
    <dbReference type="NCBI Taxonomy" id="1618556"/>
    <lineage>
        <taxon>Bacteria</taxon>
        <taxon>Candidatus Woeseibacteriota</taxon>
    </lineage>
</organism>
<sequence>MDTQKKVSPVVKAVIIVVGLVVIAVIGLVMSNAPVFANSECLAPNENYQLVENRMASDLAGNPVYIVRGILVSGEGSVGGKKVVIPACGSRDEGIEEVNNVNLVLDGRQVFLISGSVGRDLSS</sequence>
<dbReference type="AlphaFoldDB" id="A0A0G0WUN3"/>
<keyword evidence="1" id="KW-0472">Membrane</keyword>
<feature type="non-terminal residue" evidence="2">
    <location>
        <position position="123"/>
    </location>
</feature>
<comment type="caution">
    <text evidence="2">The sequence shown here is derived from an EMBL/GenBank/DDBJ whole genome shotgun (WGS) entry which is preliminary data.</text>
</comment>
<evidence type="ECO:0000256" key="1">
    <source>
        <dbReference type="SAM" id="Phobius"/>
    </source>
</evidence>
<proteinExistence type="predicted"/>
<evidence type="ECO:0000313" key="2">
    <source>
        <dbReference type="EMBL" id="KKS16509.1"/>
    </source>
</evidence>
<reference evidence="2 3" key="1">
    <citation type="journal article" date="2015" name="Nature">
        <title>rRNA introns, odd ribosomes, and small enigmatic genomes across a large radiation of phyla.</title>
        <authorList>
            <person name="Brown C.T."/>
            <person name="Hug L.A."/>
            <person name="Thomas B.C."/>
            <person name="Sharon I."/>
            <person name="Castelle C.J."/>
            <person name="Singh A."/>
            <person name="Wilkins M.J."/>
            <person name="Williams K.H."/>
            <person name="Banfield J.F."/>
        </authorList>
    </citation>
    <scope>NUCLEOTIDE SEQUENCE [LARGE SCALE GENOMIC DNA]</scope>
</reference>
<keyword evidence="1" id="KW-0812">Transmembrane</keyword>
<accession>A0A0G0WUN3</accession>
<dbReference type="EMBL" id="LCBU01000041">
    <property type="protein sequence ID" value="KKS16509.1"/>
    <property type="molecule type" value="Genomic_DNA"/>
</dbReference>
<dbReference type="Proteomes" id="UP000033969">
    <property type="component" value="Unassembled WGS sequence"/>
</dbReference>
<keyword evidence="1" id="KW-1133">Transmembrane helix</keyword>